<evidence type="ECO:0000256" key="9">
    <source>
        <dbReference type="ARBA" id="ARBA00023180"/>
    </source>
</evidence>
<dbReference type="PRINTS" id="PR00179">
    <property type="entry name" value="LIPOCALIN"/>
</dbReference>
<dbReference type="EMBL" id="KK117118">
    <property type="protein sequence ID" value="KFM69602.1"/>
    <property type="molecule type" value="Genomic_DNA"/>
</dbReference>
<comment type="subcellular location">
    <subcellularLocation>
        <location evidence="1">Secreted</location>
    </subcellularLocation>
</comment>
<dbReference type="InterPro" id="IPR022272">
    <property type="entry name" value="Lipocalin_CS"/>
</dbReference>
<evidence type="ECO:0000256" key="4">
    <source>
        <dbReference type="ARBA" id="ARBA00022448"/>
    </source>
</evidence>
<comment type="similarity">
    <text evidence="2">Belongs to the calycin superfamily. Lipocalin family.</text>
</comment>
<evidence type="ECO:0000256" key="10">
    <source>
        <dbReference type="SAM" id="SignalP"/>
    </source>
</evidence>
<sequence>MFHLAFSVVLVAVLYGQALTQKVDVGGCPDVKVKEPFDVSKYVGEWYEVEKNPTPFEAGLKCNKAKYENKGDYISVVNTGISERSGKESTIEGKATIPDKNVPSKLKVKFNNMPFKADYWVLDTDYENYSVVYSCFSVFKLFNAEYLWILSRTPTLEDATKENLYKFLDDNKIDRTRLK</sequence>
<protein>
    <recommendedName>
        <fullName evidence="3">Apolipoprotein D</fullName>
    </recommendedName>
</protein>
<dbReference type="STRING" id="407821.A0A087TWW3"/>
<gene>
    <name evidence="12" type="ORF">X975_21048</name>
</gene>
<dbReference type="FunFam" id="2.40.128.20:FF:000003">
    <property type="entry name" value="Apolipoprotein D"/>
    <property type="match status" value="1"/>
</dbReference>
<evidence type="ECO:0000259" key="11">
    <source>
        <dbReference type="Pfam" id="PF08212"/>
    </source>
</evidence>
<keyword evidence="9" id="KW-0325">Glycoprotein</keyword>
<feature type="signal peptide" evidence="10">
    <location>
        <begin position="1"/>
        <end position="20"/>
    </location>
</feature>
<evidence type="ECO:0000256" key="2">
    <source>
        <dbReference type="ARBA" id="ARBA00006889"/>
    </source>
</evidence>
<dbReference type="PANTHER" id="PTHR10612:SF34">
    <property type="entry name" value="APOLIPOPROTEIN D"/>
    <property type="match status" value="1"/>
</dbReference>
<keyword evidence="13" id="KW-1185">Reference proteome</keyword>
<dbReference type="GO" id="GO:0006629">
    <property type="term" value="P:lipid metabolic process"/>
    <property type="evidence" value="ECO:0007669"/>
    <property type="project" value="TreeGrafter"/>
</dbReference>
<name>A0A087TWW3_STEMI</name>
<feature type="chain" id="PRO_5001830040" description="Apolipoprotein D" evidence="10">
    <location>
        <begin position="21"/>
        <end position="179"/>
    </location>
</feature>
<dbReference type="AlphaFoldDB" id="A0A087TWW3"/>
<dbReference type="PRINTS" id="PR01273">
    <property type="entry name" value="INVTBRTCOLOR"/>
</dbReference>
<dbReference type="PROSITE" id="PS00213">
    <property type="entry name" value="LIPOCALIN"/>
    <property type="match status" value="1"/>
</dbReference>
<dbReference type="CDD" id="cd19437">
    <property type="entry name" value="lipocalin_apoD-like"/>
    <property type="match status" value="1"/>
</dbReference>
<keyword evidence="12" id="KW-0449">Lipoprotein</keyword>
<dbReference type="GO" id="GO:0005576">
    <property type="term" value="C:extracellular region"/>
    <property type="evidence" value="ECO:0007669"/>
    <property type="project" value="UniProtKB-SubCell"/>
</dbReference>
<dbReference type="Pfam" id="PF08212">
    <property type="entry name" value="Lipocalin_2"/>
    <property type="match status" value="1"/>
</dbReference>
<feature type="non-terminal residue" evidence="12">
    <location>
        <position position="179"/>
    </location>
</feature>
<reference evidence="12 13" key="1">
    <citation type="submission" date="2013-11" db="EMBL/GenBank/DDBJ databases">
        <title>Genome sequencing of Stegodyphus mimosarum.</title>
        <authorList>
            <person name="Bechsgaard J."/>
        </authorList>
    </citation>
    <scope>NUCLEOTIDE SEQUENCE [LARGE SCALE GENOMIC DNA]</scope>
</reference>
<dbReference type="GO" id="GO:0000302">
    <property type="term" value="P:response to reactive oxygen species"/>
    <property type="evidence" value="ECO:0007669"/>
    <property type="project" value="TreeGrafter"/>
</dbReference>
<evidence type="ECO:0000313" key="12">
    <source>
        <dbReference type="EMBL" id="KFM69602.1"/>
    </source>
</evidence>
<dbReference type="InterPro" id="IPR022271">
    <property type="entry name" value="Lipocalin_ApoD"/>
</dbReference>
<keyword evidence="4" id="KW-0813">Transport</keyword>
<keyword evidence="8" id="KW-1015">Disulfide bond</keyword>
<dbReference type="OMA" id="WILYVDD"/>
<dbReference type="Proteomes" id="UP000054359">
    <property type="component" value="Unassembled WGS sequence"/>
</dbReference>
<dbReference type="Gene3D" id="2.40.128.20">
    <property type="match status" value="1"/>
</dbReference>
<dbReference type="PANTHER" id="PTHR10612">
    <property type="entry name" value="APOLIPOPROTEIN D"/>
    <property type="match status" value="1"/>
</dbReference>
<keyword evidence="6 10" id="KW-0732">Signal</keyword>
<dbReference type="GO" id="GO:0008289">
    <property type="term" value="F:lipid binding"/>
    <property type="evidence" value="ECO:0007669"/>
    <property type="project" value="UniProtKB-KW"/>
</dbReference>
<evidence type="ECO:0000256" key="1">
    <source>
        <dbReference type="ARBA" id="ARBA00004613"/>
    </source>
</evidence>
<dbReference type="InterPro" id="IPR000566">
    <property type="entry name" value="Lipocln_cytosolic_FA-bd_dom"/>
</dbReference>
<dbReference type="InterPro" id="IPR003057">
    <property type="entry name" value="Invtbrt_color"/>
</dbReference>
<keyword evidence="7" id="KW-0446">Lipid-binding</keyword>
<evidence type="ECO:0000256" key="5">
    <source>
        <dbReference type="ARBA" id="ARBA00022525"/>
    </source>
</evidence>
<dbReference type="GO" id="GO:0005737">
    <property type="term" value="C:cytoplasm"/>
    <property type="evidence" value="ECO:0007669"/>
    <property type="project" value="TreeGrafter"/>
</dbReference>
<proteinExistence type="inferred from homology"/>
<dbReference type="GO" id="GO:0031409">
    <property type="term" value="F:pigment binding"/>
    <property type="evidence" value="ECO:0007669"/>
    <property type="project" value="InterPro"/>
</dbReference>
<evidence type="ECO:0000256" key="6">
    <source>
        <dbReference type="ARBA" id="ARBA00022729"/>
    </source>
</evidence>
<dbReference type="InterPro" id="IPR012674">
    <property type="entry name" value="Calycin"/>
</dbReference>
<feature type="domain" description="Lipocalin/cytosolic fatty-acid binding" evidence="11">
    <location>
        <begin position="37"/>
        <end position="178"/>
    </location>
</feature>
<dbReference type="OrthoDB" id="10048091at2759"/>
<organism evidence="12 13">
    <name type="scientific">Stegodyphus mimosarum</name>
    <name type="common">African social velvet spider</name>
    <dbReference type="NCBI Taxonomy" id="407821"/>
    <lineage>
        <taxon>Eukaryota</taxon>
        <taxon>Metazoa</taxon>
        <taxon>Ecdysozoa</taxon>
        <taxon>Arthropoda</taxon>
        <taxon>Chelicerata</taxon>
        <taxon>Arachnida</taxon>
        <taxon>Araneae</taxon>
        <taxon>Araneomorphae</taxon>
        <taxon>Entelegynae</taxon>
        <taxon>Eresoidea</taxon>
        <taxon>Eresidae</taxon>
        <taxon>Stegodyphus</taxon>
    </lineage>
</organism>
<evidence type="ECO:0000256" key="3">
    <source>
        <dbReference type="ARBA" id="ARBA00019890"/>
    </source>
</evidence>
<keyword evidence="5" id="KW-0964">Secreted</keyword>
<dbReference type="PIRSF" id="PIRSF036893">
    <property type="entry name" value="Lipocalin_ApoD"/>
    <property type="match status" value="1"/>
</dbReference>
<evidence type="ECO:0000313" key="13">
    <source>
        <dbReference type="Proteomes" id="UP000054359"/>
    </source>
</evidence>
<dbReference type="SUPFAM" id="SSF50814">
    <property type="entry name" value="Lipocalins"/>
    <property type="match status" value="1"/>
</dbReference>
<evidence type="ECO:0000256" key="8">
    <source>
        <dbReference type="ARBA" id="ARBA00023157"/>
    </source>
</evidence>
<evidence type="ECO:0000256" key="7">
    <source>
        <dbReference type="ARBA" id="ARBA00023121"/>
    </source>
</evidence>
<accession>A0A087TWW3</accession>